<comment type="caution">
    <text evidence="9">The sequence shown here is derived from an EMBL/GenBank/DDBJ whole genome shotgun (WGS) entry which is preliminary data.</text>
</comment>
<dbReference type="GO" id="GO:0005886">
    <property type="term" value="C:plasma membrane"/>
    <property type="evidence" value="ECO:0007669"/>
    <property type="project" value="UniProtKB-SubCell"/>
</dbReference>
<evidence type="ECO:0000313" key="9">
    <source>
        <dbReference type="EMBL" id="PZD97193.1"/>
    </source>
</evidence>
<evidence type="ECO:0000256" key="4">
    <source>
        <dbReference type="ARBA" id="ARBA00022692"/>
    </source>
</evidence>
<proteinExistence type="inferred from homology"/>
<dbReference type="SUPFAM" id="SSF161098">
    <property type="entry name" value="MetI-like"/>
    <property type="match status" value="1"/>
</dbReference>
<organism evidence="9 10">
    <name type="scientific">Paenibacillus sambharensis</name>
    <dbReference type="NCBI Taxonomy" id="1803190"/>
    <lineage>
        <taxon>Bacteria</taxon>
        <taxon>Bacillati</taxon>
        <taxon>Bacillota</taxon>
        <taxon>Bacilli</taxon>
        <taxon>Bacillales</taxon>
        <taxon>Paenibacillaceae</taxon>
        <taxon>Paenibacillus</taxon>
    </lineage>
</organism>
<reference evidence="9 10" key="1">
    <citation type="submission" date="2018-06" db="EMBL/GenBank/DDBJ databases">
        <title>Paenibacillus imtechensis sp. nov.</title>
        <authorList>
            <person name="Pinnaka A.K."/>
            <person name="Singh H."/>
            <person name="Kaur M."/>
        </authorList>
    </citation>
    <scope>NUCLEOTIDE SEQUENCE [LARGE SCALE GENOMIC DNA]</scope>
    <source>
        <strain evidence="9 10">SMB1</strain>
    </source>
</reference>
<dbReference type="InterPro" id="IPR000515">
    <property type="entry name" value="MetI-like"/>
</dbReference>
<dbReference type="Pfam" id="PF00528">
    <property type="entry name" value="BPD_transp_1"/>
    <property type="match status" value="1"/>
</dbReference>
<protein>
    <submittedName>
        <fullName evidence="9">Nickel ABC transporter permease subunit NikC</fullName>
    </submittedName>
</protein>
<dbReference type="PANTHER" id="PTHR43386">
    <property type="entry name" value="OLIGOPEPTIDE TRANSPORT SYSTEM PERMEASE PROTEIN APPC"/>
    <property type="match status" value="1"/>
</dbReference>
<dbReference type="PANTHER" id="PTHR43386:SF1">
    <property type="entry name" value="D,D-DIPEPTIDE TRANSPORT SYSTEM PERMEASE PROTEIN DDPC-RELATED"/>
    <property type="match status" value="1"/>
</dbReference>
<dbReference type="RefSeq" id="WP_111145335.1">
    <property type="nucleotide sequence ID" value="NZ_QKRB01000030.1"/>
</dbReference>
<dbReference type="InterPro" id="IPR035906">
    <property type="entry name" value="MetI-like_sf"/>
</dbReference>
<dbReference type="PROSITE" id="PS50928">
    <property type="entry name" value="ABC_TM1"/>
    <property type="match status" value="1"/>
</dbReference>
<evidence type="ECO:0000256" key="7">
    <source>
        <dbReference type="RuleBase" id="RU363032"/>
    </source>
</evidence>
<sequence length="270" mass="29666">MKKNKRLPFIISSTLVGLLVLVAVLEPWLMPNDPYATNIAMKLQSYSAAYPLGTDHLGRCVFSRLIAGAKVSLLTTFSILLVTIMISLAVGITAGYAGGILDMVLMRICDILLALPNFIFALVIVGMLGGGLFNMFIGIVFVAWVWYARLIRNMVLSLKEAQFVKYAQVTGVSRYHIARVHILPFVFPQILLLKLIGLGSTILLISELSFLGLGVTAPMAEWGMMISDSKTYLMSNPMLMFIPGVMISLTVLIFNWFGDAVRDALDPKTV</sequence>
<accession>A0A2W1LEF6</accession>
<evidence type="ECO:0000256" key="2">
    <source>
        <dbReference type="ARBA" id="ARBA00022448"/>
    </source>
</evidence>
<feature type="transmembrane region" description="Helical" evidence="7">
    <location>
        <begin position="195"/>
        <end position="217"/>
    </location>
</feature>
<evidence type="ECO:0000256" key="1">
    <source>
        <dbReference type="ARBA" id="ARBA00004651"/>
    </source>
</evidence>
<keyword evidence="5 7" id="KW-1133">Transmembrane helix</keyword>
<feature type="transmembrane region" description="Helical" evidence="7">
    <location>
        <begin position="238"/>
        <end position="257"/>
    </location>
</feature>
<keyword evidence="2 7" id="KW-0813">Transport</keyword>
<gene>
    <name evidence="9" type="primary">nikC</name>
    <name evidence="9" type="ORF">DNH61_03695</name>
</gene>
<dbReference type="EMBL" id="QKRB01000030">
    <property type="protein sequence ID" value="PZD97193.1"/>
    <property type="molecule type" value="Genomic_DNA"/>
</dbReference>
<feature type="transmembrane region" description="Helical" evidence="7">
    <location>
        <begin position="73"/>
        <end position="97"/>
    </location>
</feature>
<comment type="subcellular location">
    <subcellularLocation>
        <location evidence="1 7">Cell membrane</location>
        <topology evidence="1 7">Multi-pass membrane protein</topology>
    </subcellularLocation>
</comment>
<evidence type="ECO:0000256" key="5">
    <source>
        <dbReference type="ARBA" id="ARBA00022989"/>
    </source>
</evidence>
<dbReference type="InterPro" id="IPR050366">
    <property type="entry name" value="BP-dependent_transpt_permease"/>
</dbReference>
<keyword evidence="6 7" id="KW-0472">Membrane</keyword>
<dbReference type="Gene3D" id="1.10.3720.10">
    <property type="entry name" value="MetI-like"/>
    <property type="match status" value="1"/>
</dbReference>
<comment type="similarity">
    <text evidence="7">Belongs to the binding-protein-dependent transport system permease family.</text>
</comment>
<evidence type="ECO:0000259" key="8">
    <source>
        <dbReference type="PROSITE" id="PS50928"/>
    </source>
</evidence>
<evidence type="ECO:0000313" key="10">
    <source>
        <dbReference type="Proteomes" id="UP000249522"/>
    </source>
</evidence>
<feature type="transmembrane region" description="Helical" evidence="7">
    <location>
        <begin position="118"/>
        <end position="147"/>
    </location>
</feature>
<dbReference type="Proteomes" id="UP000249522">
    <property type="component" value="Unassembled WGS sequence"/>
</dbReference>
<keyword evidence="4 7" id="KW-0812">Transmembrane</keyword>
<feature type="domain" description="ABC transmembrane type-1" evidence="8">
    <location>
        <begin position="73"/>
        <end position="258"/>
    </location>
</feature>
<keyword evidence="10" id="KW-1185">Reference proteome</keyword>
<evidence type="ECO:0000256" key="3">
    <source>
        <dbReference type="ARBA" id="ARBA00022475"/>
    </source>
</evidence>
<dbReference type="CDD" id="cd06261">
    <property type="entry name" value="TM_PBP2"/>
    <property type="match status" value="1"/>
</dbReference>
<dbReference type="OrthoDB" id="9797472at2"/>
<dbReference type="GO" id="GO:0055085">
    <property type="term" value="P:transmembrane transport"/>
    <property type="evidence" value="ECO:0007669"/>
    <property type="project" value="InterPro"/>
</dbReference>
<name>A0A2W1LEF6_9BACL</name>
<feature type="transmembrane region" description="Helical" evidence="7">
    <location>
        <begin position="7"/>
        <end position="25"/>
    </location>
</feature>
<keyword evidence="3" id="KW-1003">Cell membrane</keyword>
<evidence type="ECO:0000256" key="6">
    <source>
        <dbReference type="ARBA" id="ARBA00023136"/>
    </source>
</evidence>
<dbReference type="AlphaFoldDB" id="A0A2W1LEF6"/>